<proteinExistence type="predicted"/>
<keyword evidence="2" id="KW-1185">Reference proteome</keyword>
<accession>A0ACB8SXA5</accession>
<sequence>MRNSTNPPSPCAVTNIWPAAQALPFSAFPLTPLLVLARQSRFSLTRCGASLIQCSWVRLDGVRLLSWSSGFTLDFLSPTVYMTACSRLSSKA</sequence>
<reference evidence="1" key="2">
    <citation type="journal article" date="2022" name="New Phytol.">
        <title>Evolutionary transition to the ectomycorrhizal habit in the genomes of a hyperdiverse lineage of mushroom-forming fungi.</title>
        <authorList>
            <person name="Looney B."/>
            <person name="Miyauchi S."/>
            <person name="Morin E."/>
            <person name="Drula E."/>
            <person name="Courty P.E."/>
            <person name="Kohler A."/>
            <person name="Kuo A."/>
            <person name="LaButti K."/>
            <person name="Pangilinan J."/>
            <person name="Lipzen A."/>
            <person name="Riley R."/>
            <person name="Andreopoulos W."/>
            <person name="He G."/>
            <person name="Johnson J."/>
            <person name="Nolan M."/>
            <person name="Tritt A."/>
            <person name="Barry K.W."/>
            <person name="Grigoriev I.V."/>
            <person name="Nagy L.G."/>
            <person name="Hibbett D."/>
            <person name="Henrissat B."/>
            <person name="Matheny P.B."/>
            <person name="Labbe J."/>
            <person name="Martin F.M."/>
        </authorList>
    </citation>
    <scope>NUCLEOTIDE SEQUENCE</scope>
    <source>
        <strain evidence="1">HHB10654</strain>
    </source>
</reference>
<name>A0ACB8SXA5_9AGAM</name>
<evidence type="ECO:0000313" key="2">
    <source>
        <dbReference type="Proteomes" id="UP000814140"/>
    </source>
</evidence>
<reference evidence="1" key="1">
    <citation type="submission" date="2021-03" db="EMBL/GenBank/DDBJ databases">
        <authorList>
            <consortium name="DOE Joint Genome Institute"/>
            <person name="Ahrendt S."/>
            <person name="Looney B.P."/>
            <person name="Miyauchi S."/>
            <person name="Morin E."/>
            <person name="Drula E."/>
            <person name="Courty P.E."/>
            <person name="Chicoki N."/>
            <person name="Fauchery L."/>
            <person name="Kohler A."/>
            <person name="Kuo A."/>
            <person name="Labutti K."/>
            <person name="Pangilinan J."/>
            <person name="Lipzen A."/>
            <person name="Riley R."/>
            <person name="Andreopoulos W."/>
            <person name="He G."/>
            <person name="Johnson J."/>
            <person name="Barry K.W."/>
            <person name="Grigoriev I.V."/>
            <person name="Nagy L."/>
            <person name="Hibbett D."/>
            <person name="Henrissat B."/>
            <person name="Matheny P.B."/>
            <person name="Labbe J."/>
            <person name="Martin F."/>
        </authorList>
    </citation>
    <scope>NUCLEOTIDE SEQUENCE</scope>
    <source>
        <strain evidence="1">HHB10654</strain>
    </source>
</reference>
<comment type="caution">
    <text evidence="1">The sequence shown here is derived from an EMBL/GenBank/DDBJ whole genome shotgun (WGS) entry which is preliminary data.</text>
</comment>
<dbReference type="EMBL" id="MU277214">
    <property type="protein sequence ID" value="KAI0061085.1"/>
    <property type="molecule type" value="Genomic_DNA"/>
</dbReference>
<protein>
    <submittedName>
        <fullName evidence="1">Uncharacterized protein</fullName>
    </submittedName>
</protein>
<evidence type="ECO:0000313" key="1">
    <source>
        <dbReference type="EMBL" id="KAI0061085.1"/>
    </source>
</evidence>
<gene>
    <name evidence="1" type="ORF">BV25DRAFT_789080</name>
</gene>
<dbReference type="Proteomes" id="UP000814140">
    <property type="component" value="Unassembled WGS sequence"/>
</dbReference>
<organism evidence="1 2">
    <name type="scientific">Artomyces pyxidatus</name>
    <dbReference type="NCBI Taxonomy" id="48021"/>
    <lineage>
        <taxon>Eukaryota</taxon>
        <taxon>Fungi</taxon>
        <taxon>Dikarya</taxon>
        <taxon>Basidiomycota</taxon>
        <taxon>Agaricomycotina</taxon>
        <taxon>Agaricomycetes</taxon>
        <taxon>Russulales</taxon>
        <taxon>Auriscalpiaceae</taxon>
        <taxon>Artomyces</taxon>
    </lineage>
</organism>